<comment type="similarity">
    <text evidence="10">Belongs to the methyl-accepting chemotaxis (MCP) protein family.</text>
</comment>
<evidence type="ECO:0000256" key="2">
    <source>
        <dbReference type="ARBA" id="ARBA00022475"/>
    </source>
</evidence>
<dbReference type="Pfam" id="PF16591">
    <property type="entry name" value="HBM"/>
    <property type="match status" value="1"/>
</dbReference>
<keyword evidence="2" id="KW-1003">Cell membrane</keyword>
<feature type="domain" description="Methyl-accepting transducer" evidence="13">
    <location>
        <begin position="240"/>
        <end position="476"/>
    </location>
</feature>
<dbReference type="PROSITE" id="PS50111">
    <property type="entry name" value="CHEMOTAXIS_TRANSDUC_2"/>
    <property type="match status" value="1"/>
</dbReference>
<evidence type="ECO:0000256" key="4">
    <source>
        <dbReference type="ARBA" id="ARBA00022500"/>
    </source>
</evidence>
<evidence type="ECO:0000313" key="17">
    <source>
        <dbReference type="Proteomes" id="UP000309819"/>
    </source>
</evidence>
<dbReference type="PANTHER" id="PTHR32089:SF120">
    <property type="entry name" value="METHYL-ACCEPTING CHEMOTAXIS PROTEIN TLPQ"/>
    <property type="match status" value="1"/>
</dbReference>
<dbReference type="Proteomes" id="UP000309819">
    <property type="component" value="Unassembled WGS sequence"/>
</dbReference>
<evidence type="ECO:0000259" key="13">
    <source>
        <dbReference type="PROSITE" id="PS50111"/>
    </source>
</evidence>
<evidence type="ECO:0000256" key="9">
    <source>
        <dbReference type="ARBA" id="ARBA00023224"/>
    </source>
</evidence>
<sequence length="512" mass="55198">MKHRPVRQKLLLSLTPLLLVTALLALTGVHSLKTLTHRAERLVSVNYILDDLNDIRAAQMAYALNADPAELGVLRKAHRRMNDLIDENLAKMPYPQAQASLPAIRQIMDRYAENLEAGLTQLAGPRGRQLTEQVLKAIEQVNLLISEQNARSARELQQRSRMMIGMLCAGLLLAGLAAWMLIRQIGQPLQQALDMARRIGEGNLSACELSPRRDEFGQLLQALARSGENLRGILQQMDQVSARLSASASALTGVIEHTSNGVATQQAETAQVAAAMGQMATAVQEVAQNSSQASEATRQATDKANLSHQVVCAAQQQIDQLARDIESSADAVQQLSSSTEQISSITTVIQSVAEQTNLLALNAAIEAARAGDAGRGFAVVADEVRSLAQRTQNATAEIETLVASLQDSARHAVQRMQGSRNVACTTVTLANQASEALQVITTSVDDIQGMNQQIAASTEQQNAVVLTIHRNVQSVRDVAERSLSATRQVEDASAELEGLGRELKGLIGNFRL</sequence>
<dbReference type="InterPro" id="IPR032255">
    <property type="entry name" value="HBM"/>
</dbReference>
<evidence type="ECO:0000256" key="12">
    <source>
        <dbReference type="SAM" id="Phobius"/>
    </source>
</evidence>
<dbReference type="Pfam" id="PF00672">
    <property type="entry name" value="HAMP"/>
    <property type="match status" value="1"/>
</dbReference>
<evidence type="ECO:0000256" key="3">
    <source>
        <dbReference type="ARBA" id="ARBA00022481"/>
    </source>
</evidence>
<dbReference type="InterPro" id="IPR003660">
    <property type="entry name" value="HAMP_dom"/>
</dbReference>
<dbReference type="Pfam" id="PF00015">
    <property type="entry name" value="MCPsignal"/>
    <property type="match status" value="1"/>
</dbReference>
<keyword evidence="17" id="KW-1185">Reference proteome</keyword>
<dbReference type="PANTHER" id="PTHR32089">
    <property type="entry name" value="METHYL-ACCEPTING CHEMOTAXIS PROTEIN MCPB"/>
    <property type="match status" value="1"/>
</dbReference>
<reference evidence="16 17" key="1">
    <citation type="submission" date="2019-05" db="EMBL/GenBank/DDBJ databases">
        <title>Pseudomonas sp. SC006 isolated from lettuce that can produce HBGAs.</title>
        <authorList>
            <person name="Wang D."/>
            <person name="Liao N."/>
            <person name="Liu D."/>
            <person name="Zhang Z."/>
            <person name="Zou S."/>
        </authorList>
    </citation>
    <scope>NUCLEOTIDE SEQUENCE [LARGE SCALE GENOMIC DNA]</scope>
    <source>
        <strain evidence="16 17">SC006</strain>
    </source>
</reference>
<evidence type="ECO:0000256" key="6">
    <source>
        <dbReference type="ARBA" id="ARBA00022692"/>
    </source>
</evidence>
<keyword evidence="3" id="KW-0488">Methylation</keyword>
<keyword evidence="5" id="KW-0997">Cell inner membrane</keyword>
<evidence type="ECO:0000313" key="16">
    <source>
        <dbReference type="EMBL" id="TLP55063.1"/>
    </source>
</evidence>
<keyword evidence="6 12" id="KW-0812">Transmembrane</keyword>
<dbReference type="PROSITE" id="PS50885">
    <property type="entry name" value="HAMP"/>
    <property type="match status" value="1"/>
</dbReference>
<dbReference type="GO" id="GO:0004888">
    <property type="term" value="F:transmembrane signaling receptor activity"/>
    <property type="evidence" value="ECO:0007669"/>
    <property type="project" value="InterPro"/>
</dbReference>
<name>A0A5R8YNW5_9PSED</name>
<protein>
    <submittedName>
        <fullName evidence="16">Methyl-accepting chemotaxis protein</fullName>
    </submittedName>
</protein>
<evidence type="ECO:0000256" key="10">
    <source>
        <dbReference type="ARBA" id="ARBA00029447"/>
    </source>
</evidence>
<feature type="domain" description="HAMP" evidence="15">
    <location>
        <begin position="183"/>
        <end position="235"/>
    </location>
</feature>
<dbReference type="OrthoDB" id="8724845at2"/>
<dbReference type="InterPro" id="IPR000727">
    <property type="entry name" value="T_SNARE_dom"/>
</dbReference>
<comment type="caution">
    <text evidence="16">The sequence shown here is derived from an EMBL/GenBank/DDBJ whole genome shotgun (WGS) entry which is preliminary data.</text>
</comment>
<accession>A0A5R8YNW5</accession>
<gene>
    <name evidence="16" type="ORF">FEM01_20775</name>
</gene>
<comment type="subcellular location">
    <subcellularLocation>
        <location evidence="1">Cell inner membrane</location>
        <topology evidence="1">Multi-pass membrane protein</topology>
    </subcellularLocation>
</comment>
<dbReference type="AlphaFoldDB" id="A0A5R8YNW5"/>
<evidence type="ECO:0000259" key="14">
    <source>
        <dbReference type="PROSITE" id="PS50192"/>
    </source>
</evidence>
<keyword evidence="8 12" id="KW-0472">Membrane</keyword>
<evidence type="ECO:0000256" key="1">
    <source>
        <dbReference type="ARBA" id="ARBA00004429"/>
    </source>
</evidence>
<evidence type="ECO:0000256" key="8">
    <source>
        <dbReference type="ARBA" id="ARBA00023136"/>
    </source>
</evidence>
<dbReference type="GO" id="GO:0006935">
    <property type="term" value="P:chemotaxis"/>
    <property type="evidence" value="ECO:0007669"/>
    <property type="project" value="UniProtKB-KW"/>
</dbReference>
<dbReference type="PRINTS" id="PR00260">
    <property type="entry name" value="CHEMTRNSDUCR"/>
</dbReference>
<feature type="domain" description="T-SNARE coiled-coil homology" evidence="14">
    <location>
        <begin position="427"/>
        <end position="489"/>
    </location>
</feature>
<dbReference type="PROSITE" id="PS50192">
    <property type="entry name" value="T_SNARE"/>
    <property type="match status" value="1"/>
</dbReference>
<dbReference type="GO" id="GO:0005886">
    <property type="term" value="C:plasma membrane"/>
    <property type="evidence" value="ECO:0007669"/>
    <property type="project" value="UniProtKB-SubCell"/>
</dbReference>
<proteinExistence type="inferred from homology"/>
<feature type="transmembrane region" description="Helical" evidence="12">
    <location>
        <begin position="162"/>
        <end position="182"/>
    </location>
</feature>
<dbReference type="FunFam" id="1.10.287.950:FF:000001">
    <property type="entry name" value="Methyl-accepting chemotaxis sensory transducer"/>
    <property type="match status" value="1"/>
</dbReference>
<keyword evidence="4" id="KW-0145">Chemotaxis</keyword>
<dbReference type="InterPro" id="IPR004089">
    <property type="entry name" value="MCPsignal_dom"/>
</dbReference>
<dbReference type="CDD" id="cd11386">
    <property type="entry name" value="MCP_signal"/>
    <property type="match status" value="1"/>
</dbReference>
<dbReference type="SMART" id="SM01358">
    <property type="entry name" value="HBM"/>
    <property type="match status" value="1"/>
</dbReference>
<evidence type="ECO:0000256" key="5">
    <source>
        <dbReference type="ARBA" id="ARBA00022519"/>
    </source>
</evidence>
<evidence type="ECO:0000256" key="11">
    <source>
        <dbReference type="PROSITE-ProRule" id="PRU00284"/>
    </source>
</evidence>
<evidence type="ECO:0000256" key="7">
    <source>
        <dbReference type="ARBA" id="ARBA00022989"/>
    </source>
</evidence>
<organism evidence="16 17">
    <name type="scientific">Pseudomonas mosselii</name>
    <dbReference type="NCBI Taxonomy" id="78327"/>
    <lineage>
        <taxon>Bacteria</taxon>
        <taxon>Pseudomonadati</taxon>
        <taxon>Pseudomonadota</taxon>
        <taxon>Gammaproteobacteria</taxon>
        <taxon>Pseudomonadales</taxon>
        <taxon>Pseudomonadaceae</taxon>
        <taxon>Pseudomonas</taxon>
    </lineage>
</organism>
<dbReference type="SMART" id="SM00283">
    <property type="entry name" value="MA"/>
    <property type="match status" value="1"/>
</dbReference>
<dbReference type="SUPFAM" id="SSF58104">
    <property type="entry name" value="Methyl-accepting chemotaxis protein (MCP) signaling domain"/>
    <property type="match status" value="1"/>
</dbReference>
<dbReference type="EMBL" id="VAUO01000013">
    <property type="protein sequence ID" value="TLP55063.1"/>
    <property type="molecule type" value="Genomic_DNA"/>
</dbReference>
<keyword evidence="9 11" id="KW-0807">Transducer</keyword>
<keyword evidence="7 12" id="KW-1133">Transmembrane helix</keyword>
<dbReference type="InterPro" id="IPR004090">
    <property type="entry name" value="Chemotax_Me-accpt_rcpt"/>
</dbReference>
<dbReference type="Gene3D" id="1.10.287.950">
    <property type="entry name" value="Methyl-accepting chemotaxis protein"/>
    <property type="match status" value="1"/>
</dbReference>
<evidence type="ECO:0000259" key="15">
    <source>
        <dbReference type="PROSITE" id="PS50885"/>
    </source>
</evidence>
<dbReference type="GO" id="GO:0007165">
    <property type="term" value="P:signal transduction"/>
    <property type="evidence" value="ECO:0007669"/>
    <property type="project" value="UniProtKB-KW"/>
</dbReference>